<evidence type="ECO:0000256" key="8">
    <source>
        <dbReference type="ARBA" id="ARBA00023125"/>
    </source>
</evidence>
<name>A0A955L8N7_9BACT</name>
<evidence type="ECO:0000256" key="3">
    <source>
        <dbReference type="ARBA" id="ARBA00022763"/>
    </source>
</evidence>
<keyword evidence="6" id="KW-0269">Exonuclease</keyword>
<dbReference type="GO" id="GO:0003677">
    <property type="term" value="F:DNA binding"/>
    <property type="evidence" value="ECO:0007669"/>
    <property type="project" value="UniProtKB-KW"/>
</dbReference>
<dbReference type="PANTHER" id="PTHR11070:SF2">
    <property type="entry name" value="ATP-DEPENDENT DNA HELICASE SRS2"/>
    <property type="match status" value="1"/>
</dbReference>
<evidence type="ECO:0000256" key="4">
    <source>
        <dbReference type="ARBA" id="ARBA00022801"/>
    </source>
</evidence>
<evidence type="ECO:0000259" key="10">
    <source>
        <dbReference type="Pfam" id="PF12705"/>
    </source>
</evidence>
<gene>
    <name evidence="12" type="ORF">KC717_05710</name>
</gene>
<keyword evidence="4" id="KW-0378">Hydrolase</keyword>
<dbReference type="InterPro" id="IPR038726">
    <property type="entry name" value="PDDEXK_AddAB-type"/>
</dbReference>
<dbReference type="InterPro" id="IPR027417">
    <property type="entry name" value="P-loop_NTPase"/>
</dbReference>
<reference evidence="12" key="1">
    <citation type="submission" date="2020-04" db="EMBL/GenBank/DDBJ databases">
        <authorList>
            <person name="Zhang T."/>
        </authorList>
    </citation>
    <scope>NUCLEOTIDE SEQUENCE</scope>
    <source>
        <strain evidence="12">HKST-UBA11</strain>
    </source>
</reference>
<feature type="domain" description="PD-(D/E)XK endonuclease-like" evidence="10">
    <location>
        <begin position="302"/>
        <end position="502"/>
    </location>
</feature>
<dbReference type="GO" id="GO:0043138">
    <property type="term" value="F:3'-5' DNA helicase activity"/>
    <property type="evidence" value="ECO:0007669"/>
    <property type="project" value="TreeGrafter"/>
</dbReference>
<keyword evidence="8" id="KW-0238">DNA-binding</keyword>
<feature type="non-terminal residue" evidence="12">
    <location>
        <position position="1"/>
    </location>
</feature>
<dbReference type="SUPFAM" id="SSF52540">
    <property type="entry name" value="P-loop containing nucleoside triphosphate hydrolases"/>
    <property type="match status" value="1"/>
</dbReference>
<keyword evidence="5 12" id="KW-0347">Helicase</keyword>
<dbReference type="InterPro" id="IPR000212">
    <property type="entry name" value="DNA_helicase_UvrD/REP"/>
</dbReference>
<evidence type="ECO:0000259" key="11">
    <source>
        <dbReference type="Pfam" id="PF13361"/>
    </source>
</evidence>
<feature type="domain" description="UvrD-like helicase C-terminal" evidence="11">
    <location>
        <begin position="55"/>
        <end position="232"/>
    </location>
</feature>
<dbReference type="GO" id="GO:0005524">
    <property type="term" value="F:ATP binding"/>
    <property type="evidence" value="ECO:0007669"/>
    <property type="project" value="UniProtKB-KW"/>
</dbReference>
<protein>
    <submittedName>
        <fullName evidence="12">ATP-dependent helicase</fullName>
    </submittedName>
</protein>
<evidence type="ECO:0000256" key="9">
    <source>
        <dbReference type="ARBA" id="ARBA00023204"/>
    </source>
</evidence>
<dbReference type="InterPro" id="IPR011604">
    <property type="entry name" value="PDDEXK-like_dom_sf"/>
</dbReference>
<sequence>DRALAELLLIDEFNLPPVEVYKILNHLKRKRDDTHLCELLLDLNTLNTTLSLTSSQQFYAFAERILRMQKAHANMSFGHFFELVLNQSGLLDNARNNKEYHVLATIKSLFDFLHERAQRIKDYNLTTFFEDLEIIHDHNIKLKIHDFNPASSQGVNMLTAFASKGLEFEYVFMPKLIDKTWGNVRNIEKLKLLALTNQITEDEKELRNEEERRLFFVGLTRAKKELILTYAEEYKDNLSYRKALPSQFITELNEKNYSKIPTQDIENNHDEILRLQTEYVEPMVFSHSEEEYLQNLLKSFKLSASALNTYLEDPQKFLYRYLIKLPEVKSKHLALGSAIHSSLEYFYRSLQTEEKKDLPYLKKVFSVALEKEFAGYPDFEATQEEGIKLLTNWYNEQENFKIPIALEYSFYGHNVYLEDIPLVGLIDKIEWIDKDSKTVKIIDYKTGSPKTSGQILKPIDGGIESNIYRQVVFYTLLSQLDRNFPYEVEQSEIQFIKLDNNKLRTVPIDVPLYDIEMLRSIIIATMTQIRNLEF</sequence>
<dbReference type="Proteomes" id="UP000754563">
    <property type="component" value="Unassembled WGS sequence"/>
</dbReference>
<dbReference type="EMBL" id="JAGQLH010000081">
    <property type="protein sequence ID" value="MCA9386117.1"/>
    <property type="molecule type" value="Genomic_DNA"/>
</dbReference>
<dbReference type="GO" id="GO:0004527">
    <property type="term" value="F:exonuclease activity"/>
    <property type="evidence" value="ECO:0007669"/>
    <property type="project" value="UniProtKB-KW"/>
</dbReference>
<keyword evidence="9" id="KW-0234">DNA repair</keyword>
<keyword evidence="1" id="KW-0540">Nuclease</keyword>
<dbReference type="Gene3D" id="3.40.50.300">
    <property type="entry name" value="P-loop containing nucleotide triphosphate hydrolases"/>
    <property type="match status" value="1"/>
</dbReference>
<evidence type="ECO:0000256" key="1">
    <source>
        <dbReference type="ARBA" id="ARBA00022722"/>
    </source>
</evidence>
<accession>A0A955L8N7</accession>
<proteinExistence type="predicted"/>
<keyword evidence="2" id="KW-0547">Nucleotide-binding</keyword>
<evidence type="ECO:0000256" key="2">
    <source>
        <dbReference type="ARBA" id="ARBA00022741"/>
    </source>
</evidence>
<dbReference type="InterPro" id="IPR014017">
    <property type="entry name" value="DNA_helicase_UvrD-like_C"/>
</dbReference>
<organism evidence="12 13">
    <name type="scientific">Candidatus Dojkabacteria bacterium</name>
    <dbReference type="NCBI Taxonomy" id="2099670"/>
    <lineage>
        <taxon>Bacteria</taxon>
        <taxon>Candidatus Dojkabacteria</taxon>
    </lineage>
</organism>
<keyword evidence="3" id="KW-0227">DNA damage</keyword>
<comment type="caution">
    <text evidence="12">The sequence shown here is derived from an EMBL/GenBank/DDBJ whole genome shotgun (WGS) entry which is preliminary data.</text>
</comment>
<keyword evidence="7" id="KW-0067">ATP-binding</keyword>
<evidence type="ECO:0000313" key="13">
    <source>
        <dbReference type="Proteomes" id="UP000754563"/>
    </source>
</evidence>
<dbReference type="GO" id="GO:0000725">
    <property type="term" value="P:recombinational repair"/>
    <property type="evidence" value="ECO:0007669"/>
    <property type="project" value="TreeGrafter"/>
</dbReference>
<dbReference type="PANTHER" id="PTHR11070">
    <property type="entry name" value="UVRD / RECB / PCRA DNA HELICASE FAMILY MEMBER"/>
    <property type="match status" value="1"/>
</dbReference>
<dbReference type="Gene3D" id="3.90.320.10">
    <property type="match status" value="1"/>
</dbReference>
<evidence type="ECO:0000313" key="12">
    <source>
        <dbReference type="EMBL" id="MCA9386117.1"/>
    </source>
</evidence>
<evidence type="ECO:0000256" key="5">
    <source>
        <dbReference type="ARBA" id="ARBA00022806"/>
    </source>
</evidence>
<dbReference type="Pfam" id="PF12705">
    <property type="entry name" value="PDDEXK_1"/>
    <property type="match status" value="1"/>
</dbReference>
<dbReference type="Pfam" id="PF13361">
    <property type="entry name" value="UvrD_C"/>
    <property type="match status" value="1"/>
</dbReference>
<dbReference type="AlphaFoldDB" id="A0A955L8N7"/>
<dbReference type="Gene3D" id="1.10.486.10">
    <property type="entry name" value="PCRA, domain 4"/>
    <property type="match status" value="1"/>
</dbReference>
<evidence type="ECO:0000256" key="6">
    <source>
        <dbReference type="ARBA" id="ARBA00022839"/>
    </source>
</evidence>
<dbReference type="GO" id="GO:0005829">
    <property type="term" value="C:cytosol"/>
    <property type="evidence" value="ECO:0007669"/>
    <property type="project" value="TreeGrafter"/>
</dbReference>
<evidence type="ECO:0000256" key="7">
    <source>
        <dbReference type="ARBA" id="ARBA00022840"/>
    </source>
</evidence>
<reference evidence="12" key="2">
    <citation type="journal article" date="2021" name="Microbiome">
        <title>Successional dynamics and alternative stable states in a saline activated sludge microbial community over 9 years.</title>
        <authorList>
            <person name="Wang Y."/>
            <person name="Ye J."/>
            <person name="Ju F."/>
            <person name="Liu L."/>
            <person name="Boyd J.A."/>
            <person name="Deng Y."/>
            <person name="Parks D.H."/>
            <person name="Jiang X."/>
            <person name="Yin X."/>
            <person name="Woodcroft B.J."/>
            <person name="Tyson G.W."/>
            <person name="Hugenholtz P."/>
            <person name="Polz M.F."/>
            <person name="Zhang T."/>
        </authorList>
    </citation>
    <scope>NUCLEOTIDE SEQUENCE</scope>
    <source>
        <strain evidence="12">HKST-UBA11</strain>
    </source>
</reference>